<reference evidence="2" key="1">
    <citation type="submission" date="2015-12" db="EMBL/GenBank/DDBJ databases">
        <title>Complete genome sequence of Pandoraea norimbergensis DSM 11628.</title>
        <authorList>
            <person name="Ee R."/>
            <person name="Lim Y.-L."/>
            <person name="Yong D."/>
            <person name="Yin W.-F."/>
            <person name="Chan K.-G."/>
        </authorList>
    </citation>
    <scope>NUCLEOTIDE SEQUENCE [LARGE SCALE GENOMIC DNA]</scope>
    <source>
        <strain evidence="2">DSM 11628</strain>
    </source>
</reference>
<dbReference type="RefSeq" id="WP_058378065.1">
    <property type="nucleotide sequence ID" value="NZ_CP013480.3"/>
</dbReference>
<dbReference type="Pfam" id="PF06314">
    <property type="entry name" value="ADC"/>
    <property type="match status" value="1"/>
</dbReference>
<organism evidence="1 2">
    <name type="scientific">Pandoraea norimbergensis</name>
    <dbReference type="NCBI Taxonomy" id="93219"/>
    <lineage>
        <taxon>Bacteria</taxon>
        <taxon>Pseudomonadati</taxon>
        <taxon>Pseudomonadota</taxon>
        <taxon>Betaproteobacteria</taxon>
        <taxon>Burkholderiales</taxon>
        <taxon>Burkholderiaceae</taxon>
        <taxon>Pandoraea</taxon>
    </lineage>
</organism>
<protein>
    <submittedName>
        <fullName evidence="1">Acetoacetate decarboxylase</fullName>
    </submittedName>
</protein>
<accession>A0ABM5WL07</accession>
<gene>
    <name evidence="1" type="ORF">AT302_16605</name>
</gene>
<name>A0ABM5WL07_9BURK</name>
<proteinExistence type="predicted"/>
<dbReference type="EMBL" id="CP013480">
    <property type="protein sequence ID" value="ALS61152.1"/>
    <property type="molecule type" value="Genomic_DNA"/>
</dbReference>
<sequence length="268" mass="29576">MSELKGFLFPQTPTGVASLIPDPPWYYSGTWLTVEYRTNPDRIKALLPAPLELADEDPGRVAMVWADWQSCSTGGAEMLDPVRAQYAEAFLAVKVKFQGQTFTRIVHIWVDRDFSLGRGIHMGYPKKFGSIYQTRPFPYGPAPRLAPGGRFGASLATYDRRIAQATITLREQVKTGGPTVNIYPLLHTRVLQSIEKGGGESLNELVTHKPAKAECGDPWVADAELALFESPTEELATLAVEEVVGGYYQQMGTVWDGGELLLDNRQTA</sequence>
<dbReference type="InterPro" id="IPR023375">
    <property type="entry name" value="ADC_dom_sf"/>
</dbReference>
<dbReference type="InterPro" id="IPR010451">
    <property type="entry name" value="Acetoacetate_decarboxylase"/>
</dbReference>
<keyword evidence="2" id="KW-1185">Reference proteome</keyword>
<dbReference type="Gene3D" id="2.40.400.10">
    <property type="entry name" value="Acetoacetate decarboxylase-like"/>
    <property type="match status" value="1"/>
</dbReference>
<evidence type="ECO:0000313" key="2">
    <source>
        <dbReference type="Proteomes" id="UP000060277"/>
    </source>
</evidence>
<evidence type="ECO:0000313" key="1">
    <source>
        <dbReference type="EMBL" id="ALS61152.1"/>
    </source>
</evidence>
<dbReference type="SUPFAM" id="SSF160104">
    <property type="entry name" value="Acetoacetate decarboxylase-like"/>
    <property type="match status" value="1"/>
</dbReference>
<dbReference type="Proteomes" id="UP000060277">
    <property type="component" value="Chromosome"/>
</dbReference>